<protein>
    <submittedName>
        <fullName evidence="2">MarR family winged helix-turn-helix transcriptional regulator</fullName>
    </submittedName>
</protein>
<comment type="caution">
    <text evidence="2">The sequence shown here is derived from an EMBL/GenBank/DDBJ whole genome shotgun (WGS) entry which is preliminary data.</text>
</comment>
<accession>A0ABV5ZRJ8</accession>
<proteinExistence type="predicted"/>
<dbReference type="Pfam" id="PF12802">
    <property type="entry name" value="MarR_2"/>
    <property type="match status" value="1"/>
</dbReference>
<evidence type="ECO:0000259" key="1">
    <source>
        <dbReference type="PROSITE" id="PS50995"/>
    </source>
</evidence>
<dbReference type="RefSeq" id="WP_377850666.1">
    <property type="nucleotide sequence ID" value="NZ_JBHLZU010000005.1"/>
</dbReference>
<dbReference type="InterPro" id="IPR000835">
    <property type="entry name" value="HTH_MarR-typ"/>
</dbReference>
<dbReference type="EMBL" id="JBHLZU010000005">
    <property type="protein sequence ID" value="MFB9903522.1"/>
    <property type="molecule type" value="Genomic_DNA"/>
</dbReference>
<dbReference type="Proteomes" id="UP001589693">
    <property type="component" value="Unassembled WGS sequence"/>
</dbReference>
<evidence type="ECO:0000313" key="3">
    <source>
        <dbReference type="Proteomes" id="UP001589693"/>
    </source>
</evidence>
<gene>
    <name evidence="2" type="ORF">ACFFQA_06175</name>
</gene>
<organism evidence="2 3">
    <name type="scientific">Allokutzneria oryzae</name>
    <dbReference type="NCBI Taxonomy" id="1378989"/>
    <lineage>
        <taxon>Bacteria</taxon>
        <taxon>Bacillati</taxon>
        <taxon>Actinomycetota</taxon>
        <taxon>Actinomycetes</taxon>
        <taxon>Pseudonocardiales</taxon>
        <taxon>Pseudonocardiaceae</taxon>
        <taxon>Allokutzneria</taxon>
    </lineage>
</organism>
<dbReference type="InterPro" id="IPR036390">
    <property type="entry name" value="WH_DNA-bd_sf"/>
</dbReference>
<dbReference type="SUPFAM" id="SSF46785">
    <property type="entry name" value="Winged helix' DNA-binding domain"/>
    <property type="match status" value="1"/>
</dbReference>
<feature type="domain" description="HTH marR-type" evidence="1">
    <location>
        <begin position="7"/>
        <end position="138"/>
    </location>
</feature>
<keyword evidence="3" id="KW-1185">Reference proteome</keyword>
<dbReference type="SMART" id="SM00347">
    <property type="entry name" value="HTH_MARR"/>
    <property type="match status" value="1"/>
</dbReference>
<dbReference type="PROSITE" id="PS50995">
    <property type="entry name" value="HTH_MARR_2"/>
    <property type="match status" value="1"/>
</dbReference>
<name>A0ABV5ZRJ8_9PSEU</name>
<dbReference type="Gene3D" id="1.10.10.10">
    <property type="entry name" value="Winged helix-like DNA-binding domain superfamily/Winged helix DNA-binding domain"/>
    <property type="match status" value="1"/>
</dbReference>
<reference evidence="2 3" key="1">
    <citation type="submission" date="2024-09" db="EMBL/GenBank/DDBJ databases">
        <authorList>
            <person name="Sun Q."/>
            <person name="Mori K."/>
        </authorList>
    </citation>
    <scope>NUCLEOTIDE SEQUENCE [LARGE SCALE GENOMIC DNA]</scope>
    <source>
        <strain evidence="2 3">TBRC 7907</strain>
    </source>
</reference>
<evidence type="ECO:0000313" key="2">
    <source>
        <dbReference type="EMBL" id="MFB9903522.1"/>
    </source>
</evidence>
<sequence>MAEGDITSSTVMLLIAAGRELQRRTEAALAEIDLTMRHLGALGHISQNPEVSYSDLARRAGITTQSMRATVLMLEEQGSVRRTLAGHGHPARLDLTDRGRDLLAKARVVVAELDREFLAALEPGQPEALRGAVIRTLTNVPR</sequence>
<dbReference type="InterPro" id="IPR036388">
    <property type="entry name" value="WH-like_DNA-bd_sf"/>
</dbReference>